<gene>
    <name evidence="3" type="ORF">B6S09_11750</name>
</gene>
<dbReference type="Proteomes" id="UP000243640">
    <property type="component" value="Unassembled WGS sequence"/>
</dbReference>
<dbReference type="InterPro" id="IPR036568">
    <property type="entry name" value="GGCT-like_sf"/>
</dbReference>
<dbReference type="CDD" id="cd06661">
    <property type="entry name" value="GGCT_like"/>
    <property type="match status" value="1"/>
</dbReference>
<evidence type="ECO:0000313" key="3">
    <source>
        <dbReference type="EMBL" id="OYD23722.1"/>
    </source>
</evidence>
<accession>A0A235CGN5</accession>
<name>A0A235CGN5_9GAMM</name>
<evidence type="ECO:0000256" key="1">
    <source>
        <dbReference type="ARBA" id="ARBA00012344"/>
    </source>
</evidence>
<dbReference type="EMBL" id="NQJF01000009">
    <property type="protein sequence ID" value="OYD23722.1"/>
    <property type="molecule type" value="Genomic_DNA"/>
</dbReference>
<dbReference type="OrthoDB" id="9795692at2"/>
<dbReference type="GO" id="GO:0005737">
    <property type="term" value="C:cytoplasm"/>
    <property type="evidence" value="ECO:0007669"/>
    <property type="project" value="TreeGrafter"/>
</dbReference>
<keyword evidence="2" id="KW-0456">Lyase</keyword>
<protein>
    <recommendedName>
        <fullName evidence="1">glutathione-specific gamma-glutamylcyclotransferase</fullName>
        <ecNumber evidence="1">4.3.2.7</ecNumber>
    </recommendedName>
</protein>
<dbReference type="PANTHER" id="PTHR12192">
    <property type="entry name" value="CATION TRANSPORT PROTEIN CHAC-RELATED"/>
    <property type="match status" value="1"/>
</dbReference>
<dbReference type="InterPro" id="IPR013024">
    <property type="entry name" value="GGCT-like"/>
</dbReference>
<dbReference type="Pfam" id="PF04752">
    <property type="entry name" value="ChaC"/>
    <property type="match status" value="1"/>
</dbReference>
<dbReference type="AlphaFoldDB" id="A0A235CGN5"/>
<evidence type="ECO:0000313" key="4">
    <source>
        <dbReference type="Proteomes" id="UP000243640"/>
    </source>
</evidence>
<dbReference type="GO" id="GO:0061928">
    <property type="term" value="F:glutathione specific gamma-glutamylcyclotransferase activity"/>
    <property type="evidence" value="ECO:0007669"/>
    <property type="project" value="UniProtKB-EC"/>
</dbReference>
<organism evidence="3 4">
    <name type="scientific">Oceanimonas baumannii</name>
    <dbReference type="NCBI Taxonomy" id="129578"/>
    <lineage>
        <taxon>Bacteria</taxon>
        <taxon>Pseudomonadati</taxon>
        <taxon>Pseudomonadota</taxon>
        <taxon>Gammaproteobacteria</taxon>
        <taxon>Aeromonadales</taxon>
        <taxon>Aeromonadaceae</taxon>
        <taxon>Oceanimonas</taxon>
    </lineage>
</organism>
<dbReference type="SUPFAM" id="SSF110857">
    <property type="entry name" value="Gamma-glutamyl cyclotransferase-like"/>
    <property type="match status" value="1"/>
</dbReference>
<dbReference type="GO" id="GO:0016740">
    <property type="term" value="F:transferase activity"/>
    <property type="evidence" value="ECO:0007669"/>
    <property type="project" value="UniProtKB-KW"/>
</dbReference>
<dbReference type="PANTHER" id="PTHR12192:SF2">
    <property type="entry name" value="GLUTATHIONE-SPECIFIC GAMMA-GLUTAMYLCYCLOTRANSFERASE 2"/>
    <property type="match status" value="1"/>
</dbReference>
<sequence length="193" mass="21512">MSAMSFDTRAYNRAMTHFDRHDSFWLFGYGSLIWKADFPFIERRPAYVEGWTRRFWQGSHDHRGTPAAPGRVATLVRQQDALCHGMAYRIEPGVLAGLDLREKNGYLRERVAVKFEHGRAEEGLIYLATEHNAAFLGEAPPAEMAAQIAHAHGPSGSNREYLLNLAEALTEQGVHDGHVATLVSLLPPAEGES</sequence>
<evidence type="ECO:0000256" key="2">
    <source>
        <dbReference type="ARBA" id="ARBA00023239"/>
    </source>
</evidence>
<dbReference type="InterPro" id="IPR006840">
    <property type="entry name" value="ChaC"/>
</dbReference>
<dbReference type="EC" id="4.3.2.7" evidence="1"/>
<comment type="caution">
    <text evidence="3">The sequence shown here is derived from an EMBL/GenBank/DDBJ whole genome shotgun (WGS) entry which is preliminary data.</text>
</comment>
<keyword evidence="3" id="KW-0808">Transferase</keyword>
<dbReference type="Gene3D" id="3.10.490.10">
    <property type="entry name" value="Gamma-glutamyl cyclotransferase-like"/>
    <property type="match status" value="1"/>
</dbReference>
<dbReference type="GO" id="GO:0006751">
    <property type="term" value="P:glutathione catabolic process"/>
    <property type="evidence" value="ECO:0007669"/>
    <property type="project" value="InterPro"/>
</dbReference>
<reference evidence="3 4" key="1">
    <citation type="submission" date="2017-08" db="EMBL/GenBank/DDBJ databases">
        <title>Draft Genome Sequence of the Marine Bacterium Oceanimonas baumannii ATCC 700832.</title>
        <authorList>
            <person name="Mcclelland W.D."/>
            <person name="Brennan M.A."/>
            <person name="Trachtenberg A.M."/>
            <person name="Maclea K.S."/>
        </authorList>
    </citation>
    <scope>NUCLEOTIDE SEQUENCE [LARGE SCALE GENOMIC DNA]</scope>
    <source>
        <strain evidence="3 4">ATCC 700832</strain>
    </source>
</reference>
<proteinExistence type="predicted"/>